<dbReference type="Proteomes" id="UP000823865">
    <property type="component" value="Unassembled WGS sequence"/>
</dbReference>
<evidence type="ECO:0000256" key="1">
    <source>
        <dbReference type="ARBA" id="ARBA00022670"/>
    </source>
</evidence>
<dbReference type="AlphaFoldDB" id="A0A9E2L5M3"/>
<dbReference type="GO" id="GO:0006508">
    <property type="term" value="P:proteolysis"/>
    <property type="evidence" value="ECO:0007669"/>
    <property type="project" value="UniProtKB-KW"/>
</dbReference>
<evidence type="ECO:0000256" key="3">
    <source>
        <dbReference type="ARBA" id="ARBA00022807"/>
    </source>
</evidence>
<sequence>MKKHLLLFALAICSVGAFAQDKNENKEEKKDEGFVFTTVKANPITSIKNQNQSGTCWCFSSLAFFESELLRMGKGEQDLCEMFVVHKTMEDRAKQAVRTHGDVSYSQGGSFYDVIYCMDKYGIVPQEAMPQPGTLYGDTLPNHNEVDLVASAFVKALAKSNMKKLSPVWTKAFSAIYDAYLGECPEKFTYQGKEYTPKSYMESLGLNMEDYISLTSFTHHPFYKPFVIEVQDNWRWALSYNLPIDELMEVFDNAINNGYTIAWGSDVSEGGFTRDGVAVMPNIKAEDLTGSDAARWLGLTPSQRYSEAINKPAPEMKITQEMRQEAYDNWETTDDHGMQIYGIAKDQTGKEYYMVKNSWGNAGKYKGVWYASKAFVAYKTMNIVVHKDAVPKAILKKLGLK</sequence>
<reference evidence="7" key="2">
    <citation type="submission" date="2021-04" db="EMBL/GenBank/DDBJ databases">
        <authorList>
            <person name="Gilroy R."/>
        </authorList>
    </citation>
    <scope>NUCLEOTIDE SEQUENCE</scope>
    <source>
        <strain evidence="7">G3-2149</strain>
    </source>
</reference>
<dbReference type="InterPro" id="IPR000169">
    <property type="entry name" value="Pept_cys_AS"/>
</dbReference>
<keyword evidence="1 4" id="KW-0645">Protease</keyword>
<dbReference type="PIRSF" id="PIRSF005700">
    <property type="entry name" value="PepC"/>
    <property type="match status" value="1"/>
</dbReference>
<dbReference type="Gene3D" id="3.90.70.10">
    <property type="entry name" value="Cysteine proteinases"/>
    <property type="match status" value="1"/>
</dbReference>
<dbReference type="EMBL" id="JAHLFU010000041">
    <property type="protein sequence ID" value="MBU3852677.1"/>
    <property type="molecule type" value="Genomic_DNA"/>
</dbReference>
<organism evidence="7 8">
    <name type="scientific">Candidatus Paraprevotella stercoravium</name>
    <dbReference type="NCBI Taxonomy" id="2838725"/>
    <lineage>
        <taxon>Bacteria</taxon>
        <taxon>Pseudomonadati</taxon>
        <taxon>Bacteroidota</taxon>
        <taxon>Bacteroidia</taxon>
        <taxon>Bacteroidales</taxon>
        <taxon>Prevotellaceae</taxon>
        <taxon>Paraprevotella</taxon>
    </lineage>
</organism>
<evidence type="ECO:0000313" key="8">
    <source>
        <dbReference type="Proteomes" id="UP000823865"/>
    </source>
</evidence>
<comment type="caution">
    <text evidence="7">The sequence shown here is derived from an EMBL/GenBank/DDBJ whole genome shotgun (WGS) entry which is preliminary data.</text>
</comment>
<keyword evidence="2 4" id="KW-0378">Hydrolase</keyword>
<protein>
    <recommendedName>
        <fullName evidence="4">Aminopeptidase</fullName>
    </recommendedName>
</protein>
<comment type="similarity">
    <text evidence="4">Belongs to the peptidase C1 family.</text>
</comment>
<keyword evidence="4" id="KW-0031">Aminopeptidase</keyword>
<feature type="active site" evidence="5">
    <location>
        <position position="56"/>
    </location>
</feature>
<dbReference type="GO" id="GO:0005737">
    <property type="term" value="C:cytoplasm"/>
    <property type="evidence" value="ECO:0007669"/>
    <property type="project" value="TreeGrafter"/>
</dbReference>
<dbReference type="InterPro" id="IPR038765">
    <property type="entry name" value="Papain-like_cys_pep_sf"/>
</dbReference>
<proteinExistence type="inferred from homology"/>
<evidence type="ECO:0000313" key="7">
    <source>
        <dbReference type="EMBL" id="MBU3852677.1"/>
    </source>
</evidence>
<evidence type="ECO:0000256" key="4">
    <source>
        <dbReference type="PIRNR" id="PIRNR005700"/>
    </source>
</evidence>
<feature type="active site" evidence="5">
    <location>
        <position position="357"/>
    </location>
</feature>
<dbReference type="PROSITE" id="PS00139">
    <property type="entry name" value="THIOL_PROTEASE_CYS"/>
    <property type="match status" value="1"/>
</dbReference>
<evidence type="ECO:0000256" key="2">
    <source>
        <dbReference type="ARBA" id="ARBA00022801"/>
    </source>
</evidence>
<dbReference type="Pfam" id="PF03051">
    <property type="entry name" value="Peptidase_C1_2"/>
    <property type="match status" value="2"/>
</dbReference>
<dbReference type="SUPFAM" id="SSF54001">
    <property type="entry name" value="Cysteine proteinases"/>
    <property type="match status" value="1"/>
</dbReference>
<dbReference type="GO" id="GO:0009636">
    <property type="term" value="P:response to toxic substance"/>
    <property type="evidence" value="ECO:0007669"/>
    <property type="project" value="TreeGrafter"/>
</dbReference>
<accession>A0A9E2L5M3</accession>
<keyword evidence="6" id="KW-0732">Signal</keyword>
<evidence type="ECO:0000256" key="6">
    <source>
        <dbReference type="SAM" id="SignalP"/>
    </source>
</evidence>
<gene>
    <name evidence="7" type="ORF">H9789_02380</name>
</gene>
<dbReference type="PANTHER" id="PTHR10363">
    <property type="entry name" value="BLEOMYCIN HYDROLASE"/>
    <property type="match status" value="1"/>
</dbReference>
<dbReference type="GO" id="GO:0043418">
    <property type="term" value="P:homocysteine catabolic process"/>
    <property type="evidence" value="ECO:0007669"/>
    <property type="project" value="TreeGrafter"/>
</dbReference>
<name>A0A9E2L5M3_9BACT</name>
<feature type="active site" evidence="5">
    <location>
        <position position="336"/>
    </location>
</feature>
<feature type="chain" id="PRO_5039329098" description="Aminopeptidase" evidence="6">
    <location>
        <begin position="20"/>
        <end position="401"/>
    </location>
</feature>
<feature type="signal peptide" evidence="6">
    <location>
        <begin position="1"/>
        <end position="19"/>
    </location>
</feature>
<evidence type="ECO:0000256" key="5">
    <source>
        <dbReference type="PIRSR" id="PIRSR005700-1"/>
    </source>
</evidence>
<dbReference type="PANTHER" id="PTHR10363:SF2">
    <property type="entry name" value="BLEOMYCIN HYDROLASE"/>
    <property type="match status" value="1"/>
</dbReference>
<dbReference type="GO" id="GO:0070005">
    <property type="term" value="F:cysteine-type aminopeptidase activity"/>
    <property type="evidence" value="ECO:0007669"/>
    <property type="project" value="InterPro"/>
</dbReference>
<keyword evidence="3 4" id="KW-0788">Thiol protease</keyword>
<dbReference type="InterPro" id="IPR004134">
    <property type="entry name" value="Peptidase_C1B"/>
</dbReference>
<reference evidence="7" key="1">
    <citation type="journal article" date="2021" name="PeerJ">
        <title>Extensive microbial diversity within the chicken gut microbiome revealed by metagenomics and culture.</title>
        <authorList>
            <person name="Gilroy R."/>
            <person name="Ravi A."/>
            <person name="Getino M."/>
            <person name="Pursley I."/>
            <person name="Horton D.L."/>
            <person name="Alikhan N.F."/>
            <person name="Baker D."/>
            <person name="Gharbi K."/>
            <person name="Hall N."/>
            <person name="Watson M."/>
            <person name="Adriaenssens E.M."/>
            <person name="Foster-Nyarko E."/>
            <person name="Jarju S."/>
            <person name="Secka A."/>
            <person name="Antonio M."/>
            <person name="Oren A."/>
            <person name="Chaudhuri R.R."/>
            <person name="La Ragione R."/>
            <person name="Hildebrand F."/>
            <person name="Pallen M.J."/>
        </authorList>
    </citation>
    <scope>NUCLEOTIDE SEQUENCE</scope>
    <source>
        <strain evidence="7">G3-2149</strain>
    </source>
</reference>